<evidence type="ECO:0000256" key="6">
    <source>
        <dbReference type="ARBA" id="ARBA00035132"/>
    </source>
</evidence>
<dbReference type="PANTHER" id="PTHR13362:SF2">
    <property type="entry name" value="SMALL RIBOSOMAL SUBUNIT PROTEIN MS33"/>
    <property type="match status" value="1"/>
</dbReference>
<dbReference type="AlphaFoldDB" id="A0A7S1BPW1"/>
<feature type="region of interest" description="Disordered" evidence="7">
    <location>
        <begin position="123"/>
        <end position="152"/>
    </location>
</feature>
<feature type="compositionally biased region" description="Basic and acidic residues" evidence="7">
    <location>
        <begin position="123"/>
        <end position="132"/>
    </location>
</feature>
<keyword evidence="5" id="KW-0687">Ribonucleoprotein</keyword>
<dbReference type="EMBL" id="HBFR01029420">
    <property type="protein sequence ID" value="CAD8894186.1"/>
    <property type="molecule type" value="Transcribed_RNA"/>
</dbReference>
<comment type="subcellular location">
    <subcellularLocation>
        <location evidence="1">Mitochondrion</location>
    </subcellularLocation>
</comment>
<evidence type="ECO:0000256" key="1">
    <source>
        <dbReference type="ARBA" id="ARBA00004173"/>
    </source>
</evidence>
<gene>
    <name evidence="8" type="ORF">CHYS00102_LOCUS21399</name>
</gene>
<keyword evidence="4" id="KW-0496">Mitochondrion</keyword>
<accession>A0A7S1BPW1</accession>
<organism evidence="8">
    <name type="scientific">Corethron hystrix</name>
    <dbReference type="NCBI Taxonomy" id="216773"/>
    <lineage>
        <taxon>Eukaryota</taxon>
        <taxon>Sar</taxon>
        <taxon>Stramenopiles</taxon>
        <taxon>Ochrophyta</taxon>
        <taxon>Bacillariophyta</taxon>
        <taxon>Coscinodiscophyceae</taxon>
        <taxon>Corethrophycidae</taxon>
        <taxon>Corethrales</taxon>
        <taxon>Corethraceae</taxon>
        <taxon>Corethron</taxon>
    </lineage>
</organism>
<keyword evidence="3" id="KW-0689">Ribosomal protein</keyword>
<evidence type="ECO:0000256" key="2">
    <source>
        <dbReference type="ARBA" id="ARBA00008970"/>
    </source>
</evidence>
<feature type="compositionally biased region" description="Basic residues" evidence="7">
    <location>
        <begin position="133"/>
        <end position="152"/>
    </location>
</feature>
<protein>
    <recommendedName>
        <fullName evidence="6">Small ribosomal subunit protein mS33</fullName>
    </recommendedName>
</protein>
<evidence type="ECO:0000256" key="7">
    <source>
        <dbReference type="SAM" id="MobiDB-lite"/>
    </source>
</evidence>
<evidence type="ECO:0000256" key="3">
    <source>
        <dbReference type="ARBA" id="ARBA00022980"/>
    </source>
</evidence>
<dbReference type="GO" id="GO:0005739">
    <property type="term" value="C:mitochondrion"/>
    <property type="evidence" value="ECO:0007669"/>
    <property type="project" value="UniProtKB-SubCell"/>
</dbReference>
<dbReference type="GO" id="GO:1990904">
    <property type="term" value="C:ribonucleoprotein complex"/>
    <property type="evidence" value="ECO:0007669"/>
    <property type="project" value="UniProtKB-KW"/>
</dbReference>
<dbReference type="PANTHER" id="PTHR13362">
    <property type="entry name" value="MITOCHONDRIAL RIBOSOMAL PROTEIN S33"/>
    <property type="match status" value="1"/>
</dbReference>
<evidence type="ECO:0000256" key="5">
    <source>
        <dbReference type="ARBA" id="ARBA00023274"/>
    </source>
</evidence>
<comment type="similarity">
    <text evidence="2">Belongs to the mitochondrion-specific ribosomal protein mS33 family.</text>
</comment>
<proteinExistence type="inferred from homology"/>
<name>A0A7S1BPW1_9STRA</name>
<reference evidence="8" key="1">
    <citation type="submission" date="2021-01" db="EMBL/GenBank/DDBJ databases">
        <authorList>
            <person name="Corre E."/>
            <person name="Pelletier E."/>
            <person name="Niang G."/>
            <person name="Scheremetjew M."/>
            <person name="Finn R."/>
            <person name="Kale V."/>
            <person name="Holt S."/>
            <person name="Cochrane G."/>
            <person name="Meng A."/>
            <person name="Brown T."/>
            <person name="Cohen L."/>
        </authorList>
    </citation>
    <scope>NUCLEOTIDE SEQUENCE</scope>
    <source>
        <strain evidence="8">308</strain>
    </source>
</reference>
<dbReference type="InterPro" id="IPR013219">
    <property type="entry name" value="Ribosomal_mS33"/>
</dbReference>
<evidence type="ECO:0000313" key="8">
    <source>
        <dbReference type="EMBL" id="CAD8894186.1"/>
    </source>
</evidence>
<evidence type="ECO:0000256" key="4">
    <source>
        <dbReference type="ARBA" id="ARBA00023128"/>
    </source>
</evidence>
<sequence>MNAASRNLITKGLGYGLPSAKEIKRTNKKQQYDVIRALLSPETKARALELSREIFGQAPIRSPTPIEGTATVDNLSRKSFNRTGNKVIGKELVGHKLVRYYPEDIVRSARLVLNDYNTPKQQRRLDKLTELRRKGKGPPKKGAGKRASLKKR</sequence>
<dbReference type="Pfam" id="PF08293">
    <property type="entry name" value="MRP-S33"/>
    <property type="match status" value="1"/>
</dbReference>
<dbReference type="GO" id="GO:0005840">
    <property type="term" value="C:ribosome"/>
    <property type="evidence" value="ECO:0007669"/>
    <property type="project" value="UniProtKB-KW"/>
</dbReference>